<feature type="domain" description="Alpha/beta hydrolase fold-3" evidence="2">
    <location>
        <begin position="179"/>
        <end position="244"/>
    </location>
</feature>
<sequence>LRGSFNPVLLNVLYGLGPENPYPNQYTECEKAAIHFLKHVDDYHVDSSRIIVSGDSCGANFATRICQLLLSRSDLPRIHSQVLIYPGLQGMDFYLPSYQQNSKVPILWRETVIYFCCLYLNKTTSVINDVLESRHVPESIRQKYRKWVHADLVPEEFKARGYRPQEPGLYQFKPNVYEEMKDILEENFSPLFAPDETISKLPQTYILTCEFDVLRDDGLLYKRRLEDNGVPVTWVHVENGFHGVAILFGYGILSFPSAGRIVRETTDYIKGL</sequence>
<dbReference type="Pfam" id="PF07859">
    <property type="entry name" value="Abhydrolase_3"/>
    <property type="match status" value="2"/>
</dbReference>
<protein>
    <recommendedName>
        <fullName evidence="2">Alpha/beta hydrolase fold-3 domain-containing protein</fullName>
    </recommendedName>
</protein>
<dbReference type="GO" id="GO:0016787">
    <property type="term" value="F:hydrolase activity"/>
    <property type="evidence" value="ECO:0007669"/>
    <property type="project" value="UniProtKB-KW"/>
</dbReference>
<reference evidence="3" key="2">
    <citation type="submission" date="2025-08" db="UniProtKB">
        <authorList>
            <consortium name="Ensembl"/>
        </authorList>
    </citation>
    <scope>IDENTIFICATION</scope>
</reference>
<dbReference type="PANTHER" id="PTHR48081:SF32">
    <property type="entry name" value="ALPHA_BETA HYDROLASE FOLD-3 DOMAIN-CONTAINING PROTEIN"/>
    <property type="match status" value="1"/>
</dbReference>
<dbReference type="Ensembl" id="ENSACAT00000046699.1">
    <property type="protein sequence ID" value="ENSACAP00000027984.1"/>
    <property type="gene ID" value="ENSACAG00000045153.1"/>
</dbReference>
<dbReference type="Gene3D" id="3.40.50.1820">
    <property type="entry name" value="alpha/beta hydrolase"/>
    <property type="match status" value="1"/>
</dbReference>
<feature type="domain" description="Alpha/beta hydrolase fold-3" evidence="2">
    <location>
        <begin position="8"/>
        <end position="122"/>
    </location>
</feature>
<evidence type="ECO:0000259" key="2">
    <source>
        <dbReference type="Pfam" id="PF07859"/>
    </source>
</evidence>
<dbReference type="InterPro" id="IPR050300">
    <property type="entry name" value="GDXG_lipolytic_enzyme"/>
</dbReference>
<name>A0A803SYE4_ANOCA</name>
<reference evidence="3" key="3">
    <citation type="submission" date="2025-09" db="UniProtKB">
        <authorList>
            <consortium name="Ensembl"/>
        </authorList>
    </citation>
    <scope>IDENTIFICATION</scope>
</reference>
<evidence type="ECO:0000313" key="3">
    <source>
        <dbReference type="Ensembl" id="ENSACAP00000027984.1"/>
    </source>
</evidence>
<dbReference type="Proteomes" id="UP000001646">
    <property type="component" value="Unplaced"/>
</dbReference>
<dbReference type="AlphaFoldDB" id="A0A803SYE4"/>
<dbReference type="SUPFAM" id="SSF53474">
    <property type="entry name" value="alpha/beta-Hydrolases"/>
    <property type="match status" value="1"/>
</dbReference>
<proteinExistence type="predicted"/>
<dbReference type="InParanoid" id="A0A803SYE4"/>
<keyword evidence="4" id="KW-1185">Reference proteome</keyword>
<keyword evidence="1" id="KW-0378">Hydrolase</keyword>
<evidence type="ECO:0000256" key="1">
    <source>
        <dbReference type="ARBA" id="ARBA00022801"/>
    </source>
</evidence>
<dbReference type="InterPro" id="IPR013094">
    <property type="entry name" value="AB_hydrolase_3"/>
</dbReference>
<dbReference type="GeneTree" id="ENSGT00940000163565"/>
<dbReference type="PANTHER" id="PTHR48081">
    <property type="entry name" value="AB HYDROLASE SUPERFAMILY PROTEIN C4A8.06C"/>
    <property type="match status" value="1"/>
</dbReference>
<accession>A0A803SYE4</accession>
<organism evidence="3 4">
    <name type="scientific">Anolis carolinensis</name>
    <name type="common">Green anole</name>
    <name type="synonym">American chameleon</name>
    <dbReference type="NCBI Taxonomy" id="28377"/>
    <lineage>
        <taxon>Eukaryota</taxon>
        <taxon>Metazoa</taxon>
        <taxon>Chordata</taxon>
        <taxon>Craniata</taxon>
        <taxon>Vertebrata</taxon>
        <taxon>Euteleostomi</taxon>
        <taxon>Lepidosauria</taxon>
        <taxon>Squamata</taxon>
        <taxon>Bifurcata</taxon>
        <taxon>Unidentata</taxon>
        <taxon>Episquamata</taxon>
        <taxon>Toxicofera</taxon>
        <taxon>Iguania</taxon>
        <taxon>Dactyloidae</taxon>
        <taxon>Anolis</taxon>
    </lineage>
</organism>
<reference evidence="3" key="1">
    <citation type="submission" date="2009-12" db="EMBL/GenBank/DDBJ databases">
        <title>The Genome Sequence of Anolis carolinensis (Green Anole Lizard).</title>
        <authorList>
            <consortium name="The Genome Sequencing Platform"/>
            <person name="Di Palma F."/>
            <person name="Alfoldi J."/>
            <person name="Heiman D."/>
            <person name="Young S."/>
            <person name="Grabherr M."/>
            <person name="Johnson J."/>
            <person name="Lander E.S."/>
            <person name="Lindblad-Toh K."/>
        </authorList>
    </citation>
    <scope>NUCLEOTIDE SEQUENCE [LARGE SCALE GENOMIC DNA]</scope>
    <source>
        <strain evidence="3">JBL SC #1</strain>
    </source>
</reference>
<evidence type="ECO:0000313" key="4">
    <source>
        <dbReference type="Proteomes" id="UP000001646"/>
    </source>
</evidence>
<dbReference type="InterPro" id="IPR029058">
    <property type="entry name" value="AB_hydrolase_fold"/>
</dbReference>